<reference evidence="4" key="2">
    <citation type="submission" date="2019-11" db="EMBL/GenBank/DDBJ databases">
        <title>Improved Assembly of Tolypothrix boutellei genome.</title>
        <authorList>
            <person name="Sarangi A.N."/>
            <person name="Mukherjee M."/>
            <person name="Ghosh S."/>
            <person name="Singh D."/>
            <person name="Das A."/>
            <person name="Kant S."/>
            <person name="Prusty A."/>
            <person name="Tripathy S."/>
        </authorList>
    </citation>
    <scope>NUCLEOTIDE SEQUENCE</scope>
    <source>
        <strain evidence="4">VB521301</strain>
    </source>
</reference>
<keyword evidence="6" id="KW-1185">Reference proteome</keyword>
<evidence type="ECO:0000313" key="4">
    <source>
        <dbReference type="EMBL" id="KAF3890285.1"/>
    </source>
</evidence>
<dbReference type="InterPro" id="IPR051164">
    <property type="entry name" value="NmrA-like_oxidored"/>
</dbReference>
<dbReference type="STRING" id="1479485.DA73_0212665"/>
<dbReference type="PANTHER" id="PTHR42748:SF7">
    <property type="entry name" value="NMRA LIKE REDOX SENSOR 1-RELATED"/>
    <property type="match status" value="1"/>
</dbReference>
<dbReference type="Gene3D" id="3.40.50.720">
    <property type="entry name" value="NAD(P)-binding Rossmann-like Domain"/>
    <property type="match status" value="1"/>
</dbReference>
<sequence length="312" mass="33892">MANLHDLILVTGATGTQGGATLAQLLARGHRVRALTRNPEGERARALSEMGAEVFRGDYDDPASIETALRGVSGVFSVQVPSMEGNDIESRHGALLVEAAKRAGVRHFVHASVSGTDLYKSMPPGTESLWDKPYWDSKLILEETVRAANFPTSTFLRAAFLMENYVAPKVGFAFPEFHQGEIVIAMDMDTKLAHVAAQDMGAFAVAAFENPDRFNGKSLELAGDKCTIPEVAAVLSRVTGHKVSAICLTPLEASARGKYPLMVQHQEWANKIGYPVSIEELRGYGVPLTDFPTWAEANKDAIKLNLRPIEKS</sequence>
<gene>
    <name evidence="5" type="ORF">DA73_0212665</name>
    <name evidence="4" type="ORF">DA73_0400036185</name>
</gene>
<evidence type="ECO:0000313" key="6">
    <source>
        <dbReference type="Proteomes" id="UP000029738"/>
    </source>
</evidence>
<dbReference type="InterPro" id="IPR036291">
    <property type="entry name" value="NAD(P)-bd_dom_sf"/>
</dbReference>
<evidence type="ECO:0000256" key="1">
    <source>
        <dbReference type="ARBA" id="ARBA00006328"/>
    </source>
</evidence>
<dbReference type="EMBL" id="JHEG02000037">
    <property type="protein sequence ID" value="KIE12503.1"/>
    <property type="molecule type" value="Genomic_DNA"/>
</dbReference>
<comment type="caution">
    <text evidence="5">The sequence shown here is derived from an EMBL/GenBank/DDBJ whole genome shotgun (WGS) entry which is preliminary data.</text>
</comment>
<proteinExistence type="inferred from homology"/>
<dbReference type="EMBL" id="JHEG04000001">
    <property type="protein sequence ID" value="KAF3890285.1"/>
    <property type="molecule type" value="Genomic_DNA"/>
</dbReference>
<organism evidence="5">
    <name type="scientific">Tolypothrix bouteillei VB521301</name>
    <dbReference type="NCBI Taxonomy" id="1479485"/>
    <lineage>
        <taxon>Bacteria</taxon>
        <taxon>Bacillati</taxon>
        <taxon>Cyanobacteriota</taxon>
        <taxon>Cyanophyceae</taxon>
        <taxon>Nostocales</taxon>
        <taxon>Tolypothrichaceae</taxon>
        <taxon>Tolypothrix</taxon>
    </lineage>
</organism>
<dbReference type="SUPFAM" id="SSF51735">
    <property type="entry name" value="NAD(P)-binding Rossmann-fold domains"/>
    <property type="match status" value="1"/>
</dbReference>
<protein>
    <submittedName>
        <fullName evidence="4">NmrA/HSCARG family protein</fullName>
    </submittedName>
</protein>
<dbReference type="Gene3D" id="3.90.25.10">
    <property type="entry name" value="UDP-galactose 4-epimerase, domain 1"/>
    <property type="match status" value="1"/>
</dbReference>
<evidence type="ECO:0000259" key="3">
    <source>
        <dbReference type="Pfam" id="PF05368"/>
    </source>
</evidence>
<name>A0A0C1RA21_9CYAN</name>
<keyword evidence="2" id="KW-0521">NADP</keyword>
<dbReference type="RefSeq" id="WP_038077849.1">
    <property type="nucleotide sequence ID" value="NZ_JHEG04000001.1"/>
</dbReference>
<dbReference type="PANTHER" id="PTHR42748">
    <property type="entry name" value="NITROGEN METABOLITE REPRESSION PROTEIN NMRA FAMILY MEMBER"/>
    <property type="match status" value="1"/>
</dbReference>
<comment type="similarity">
    <text evidence="1">Belongs to the NmrA-type oxidoreductase family.</text>
</comment>
<accession>A0A0C1RA21</accession>
<dbReference type="InterPro" id="IPR008030">
    <property type="entry name" value="NmrA-like"/>
</dbReference>
<reference evidence="5" key="1">
    <citation type="journal article" date="2015" name="Genome Announc.">
        <title>Draft Genome Sequence of Tolypothrix boutellei Strain VB521301.</title>
        <authorList>
            <person name="Chandrababunaidu M.M."/>
            <person name="Singh D."/>
            <person name="Sen D."/>
            <person name="Bhan S."/>
            <person name="Das S."/>
            <person name="Gupta A."/>
            <person name="Adhikary S.P."/>
            <person name="Tripathy S."/>
        </authorList>
    </citation>
    <scope>NUCLEOTIDE SEQUENCE</scope>
    <source>
        <strain evidence="5">VB521301</strain>
    </source>
</reference>
<feature type="domain" description="NmrA-like" evidence="3">
    <location>
        <begin position="6"/>
        <end position="248"/>
    </location>
</feature>
<evidence type="ECO:0000313" key="5">
    <source>
        <dbReference type="EMBL" id="KIE12503.1"/>
    </source>
</evidence>
<dbReference type="CDD" id="cd05251">
    <property type="entry name" value="NmrA_like_SDR_a"/>
    <property type="match status" value="1"/>
</dbReference>
<dbReference type="OrthoDB" id="9794300at2"/>
<dbReference type="Pfam" id="PF05368">
    <property type="entry name" value="NmrA"/>
    <property type="match status" value="1"/>
</dbReference>
<dbReference type="Proteomes" id="UP000029738">
    <property type="component" value="Unassembled WGS sequence"/>
</dbReference>
<dbReference type="AlphaFoldDB" id="A0A0C1RA21"/>
<evidence type="ECO:0000256" key="2">
    <source>
        <dbReference type="ARBA" id="ARBA00022857"/>
    </source>
</evidence>